<dbReference type="EMBL" id="JBAMMX010000026">
    <property type="protein sequence ID" value="KAK6914147.1"/>
    <property type="molecule type" value="Genomic_DNA"/>
</dbReference>
<feature type="repeat" description="PPR" evidence="4">
    <location>
        <begin position="255"/>
        <end position="289"/>
    </location>
</feature>
<dbReference type="InterPro" id="IPR046848">
    <property type="entry name" value="E_motif"/>
</dbReference>
<dbReference type="InterPro" id="IPR002885">
    <property type="entry name" value="PPR_rpt"/>
</dbReference>
<dbReference type="Pfam" id="PF14432">
    <property type="entry name" value="DYW_deaminase"/>
    <property type="match status" value="1"/>
</dbReference>
<keyword evidence="7" id="KW-1185">Reference proteome</keyword>
<dbReference type="InterPro" id="IPR011990">
    <property type="entry name" value="TPR-like_helical_dom_sf"/>
</dbReference>
<feature type="repeat" description="PPR" evidence="4">
    <location>
        <begin position="153"/>
        <end position="187"/>
    </location>
</feature>
<dbReference type="InterPro" id="IPR032867">
    <property type="entry name" value="DYW_dom"/>
</dbReference>
<dbReference type="GO" id="GO:0005739">
    <property type="term" value="C:mitochondrion"/>
    <property type="evidence" value="ECO:0007669"/>
    <property type="project" value="UniProtKB-ARBA"/>
</dbReference>
<proteinExistence type="inferred from homology"/>
<comment type="similarity">
    <text evidence="1">Belongs to the PPR family. PCMP-H subfamily.</text>
</comment>
<dbReference type="Gene3D" id="1.25.40.10">
    <property type="entry name" value="Tetratricopeptide repeat domain"/>
    <property type="match status" value="4"/>
</dbReference>
<dbReference type="GO" id="GO:0009451">
    <property type="term" value="P:RNA modification"/>
    <property type="evidence" value="ECO:0007669"/>
    <property type="project" value="InterPro"/>
</dbReference>
<dbReference type="Pfam" id="PF13041">
    <property type="entry name" value="PPR_2"/>
    <property type="match status" value="1"/>
</dbReference>
<evidence type="ECO:0000313" key="7">
    <source>
        <dbReference type="Proteomes" id="UP001370490"/>
    </source>
</evidence>
<dbReference type="Pfam" id="PF01535">
    <property type="entry name" value="PPR"/>
    <property type="match status" value="4"/>
</dbReference>
<dbReference type="FunFam" id="1.25.40.10:FF:000366">
    <property type="entry name" value="Pentatricopeptide (PPR) repeat-containing protein"/>
    <property type="match status" value="1"/>
</dbReference>
<organism evidence="6 7">
    <name type="scientific">Dillenia turbinata</name>
    <dbReference type="NCBI Taxonomy" id="194707"/>
    <lineage>
        <taxon>Eukaryota</taxon>
        <taxon>Viridiplantae</taxon>
        <taxon>Streptophyta</taxon>
        <taxon>Embryophyta</taxon>
        <taxon>Tracheophyta</taxon>
        <taxon>Spermatophyta</taxon>
        <taxon>Magnoliopsida</taxon>
        <taxon>eudicotyledons</taxon>
        <taxon>Gunneridae</taxon>
        <taxon>Pentapetalae</taxon>
        <taxon>Dilleniales</taxon>
        <taxon>Dilleniaceae</taxon>
        <taxon>Dillenia</taxon>
    </lineage>
</organism>
<dbReference type="PROSITE" id="PS51375">
    <property type="entry name" value="PPR"/>
    <property type="match status" value="2"/>
</dbReference>
<name>A0AAN8YVC5_9MAGN</name>
<feature type="domain" description="DYW" evidence="5">
    <location>
        <begin position="470"/>
        <end position="564"/>
    </location>
</feature>
<dbReference type="AlphaFoldDB" id="A0AAN8YVC5"/>
<dbReference type="Pfam" id="PF20431">
    <property type="entry name" value="E_motif"/>
    <property type="match status" value="1"/>
</dbReference>
<dbReference type="Pfam" id="PF20430">
    <property type="entry name" value="Eplus_motif"/>
    <property type="match status" value="1"/>
</dbReference>
<dbReference type="SUPFAM" id="SSF48452">
    <property type="entry name" value="TPR-like"/>
    <property type="match status" value="1"/>
</dbReference>
<dbReference type="NCBIfam" id="TIGR00756">
    <property type="entry name" value="PPR"/>
    <property type="match status" value="2"/>
</dbReference>
<dbReference type="InterPro" id="IPR046960">
    <property type="entry name" value="PPR_At4g14850-like_plant"/>
</dbReference>
<evidence type="ECO:0000256" key="2">
    <source>
        <dbReference type="ARBA" id="ARBA00022737"/>
    </source>
</evidence>
<keyword evidence="2" id="KW-0677">Repeat</keyword>
<dbReference type="PANTHER" id="PTHR47926">
    <property type="entry name" value="PENTATRICOPEPTIDE REPEAT-CONTAINING PROTEIN"/>
    <property type="match status" value="1"/>
</dbReference>
<evidence type="ECO:0000256" key="3">
    <source>
        <dbReference type="ARBA" id="ARBA00061659"/>
    </source>
</evidence>
<evidence type="ECO:0000256" key="4">
    <source>
        <dbReference type="PROSITE-ProRule" id="PRU00708"/>
    </source>
</evidence>
<reference evidence="6 7" key="1">
    <citation type="submission" date="2023-12" db="EMBL/GenBank/DDBJ databases">
        <title>A high-quality genome assembly for Dillenia turbinata (Dilleniales).</title>
        <authorList>
            <person name="Chanderbali A."/>
        </authorList>
    </citation>
    <scope>NUCLEOTIDE SEQUENCE [LARGE SCALE GENOMIC DNA]</scope>
    <source>
        <strain evidence="6">LSX21</strain>
        <tissue evidence="6">Leaf</tissue>
    </source>
</reference>
<sequence length="564" mass="63290">MDKSVSETDPRATHARAIKSTHTEVSLYNNLITLYSKSDFRSYPLSLFHQIKSPNVVTWTALICAHTNTPHALHHFISMLRYPILPNQRTLASLLKTCASLLCLSFGLQLHSLSLKLFLSPQPFVGSSLTNFYAKLRLPNEAIKVFDEMPHSDEVCYSALVVGLAQNRRSIDALSVFSEMRVRGIGSTLYSISGALSAAADVAALEQCRMLHAHAFVSGFESNVIVNSALVDGYGKCGLVIDARQVFDEFVMGMNLVGWNAMLSCYAQQGDKNSALELFDRMVGRGFVPDEYSFLAIVTSLANSGLVVEIKEWFKKMSVEYGLEPKMEHYTCLIGAMGHAGRLEEAERVALTMPFAPDTAVWRALLSACALHGEPDMAWKMGKRLLELDPKDDSAYVIAANVFAGKGRWDEVAEVRSMMKERRVRKEGGRSWVEVRGMIHVFFAGDRSHERREEIYAELSKLMKKIEELGYVPIWNEVLHEAEERRKKEALWRHSEKLALAFALICGAAPPGKAIRIVKNLKICKDCHEAFRYISRVVEREIIVRDMNRYHTFANGGCSCGGHW</sequence>
<comment type="caution">
    <text evidence="6">The sequence shown here is derived from an EMBL/GenBank/DDBJ whole genome shotgun (WGS) entry which is preliminary data.</text>
</comment>
<evidence type="ECO:0000256" key="1">
    <source>
        <dbReference type="ARBA" id="ARBA00006643"/>
    </source>
</evidence>
<evidence type="ECO:0000313" key="6">
    <source>
        <dbReference type="EMBL" id="KAK6914147.1"/>
    </source>
</evidence>
<gene>
    <name evidence="6" type="ORF">RJ641_021468</name>
</gene>
<comment type="similarity">
    <text evidence="3">Belongs to the PPR family. PCMP-E subfamily.</text>
</comment>
<evidence type="ECO:0000259" key="5">
    <source>
        <dbReference type="Pfam" id="PF14432"/>
    </source>
</evidence>
<dbReference type="GO" id="GO:0003723">
    <property type="term" value="F:RNA binding"/>
    <property type="evidence" value="ECO:0007669"/>
    <property type="project" value="InterPro"/>
</dbReference>
<dbReference type="GO" id="GO:0008270">
    <property type="term" value="F:zinc ion binding"/>
    <property type="evidence" value="ECO:0007669"/>
    <property type="project" value="InterPro"/>
</dbReference>
<protein>
    <submittedName>
        <fullName evidence="6">DYW domain</fullName>
    </submittedName>
</protein>
<dbReference type="Proteomes" id="UP001370490">
    <property type="component" value="Unassembled WGS sequence"/>
</dbReference>
<accession>A0AAN8YVC5</accession>
<dbReference type="FunFam" id="1.25.40.10:FF:000205">
    <property type="entry name" value="Pentatricopeptide repeat-containing protein, mitochondrial"/>
    <property type="match status" value="1"/>
</dbReference>
<dbReference type="PANTHER" id="PTHR47926:SF464">
    <property type="entry name" value="DYW DOMAIN-CONTAINING PROTEIN"/>
    <property type="match status" value="1"/>
</dbReference>
<dbReference type="InterPro" id="IPR046849">
    <property type="entry name" value="E2_motif"/>
</dbReference>